<accession>A0ABU3CXS1</accession>
<comment type="caution">
    <text evidence="1">The sequence shown here is derived from an EMBL/GenBank/DDBJ whole genome shotgun (WGS) entry which is preliminary data.</text>
</comment>
<gene>
    <name evidence="1" type="ORF">RM529_13405</name>
</gene>
<protein>
    <submittedName>
        <fullName evidence="1">Uncharacterized protein</fullName>
    </submittedName>
</protein>
<keyword evidence="2" id="KW-1185">Reference proteome</keyword>
<reference evidence="1 2" key="1">
    <citation type="submission" date="2023-09" db="EMBL/GenBank/DDBJ databases">
        <authorList>
            <person name="Rey-Velasco X."/>
        </authorList>
    </citation>
    <scope>NUCLEOTIDE SEQUENCE [LARGE SCALE GENOMIC DNA]</scope>
    <source>
        <strain evidence="1 2">F297</strain>
    </source>
</reference>
<proteinExistence type="predicted"/>
<name>A0ABU3CXS1_9FLAO</name>
<dbReference type="RefSeq" id="WP_311485288.1">
    <property type="nucleotide sequence ID" value="NZ_JAVRHP010000084.1"/>
</dbReference>
<sequence>MSKKGKISDTGIRGKLNGELYVDKKVFFKREDVRSVIKSLKKSVSLKEHIQKNQQDFKRLIN</sequence>
<organism evidence="1 2">
    <name type="scientific">Autumnicola edwardsiae</name>
    <dbReference type="NCBI Taxonomy" id="3075594"/>
    <lineage>
        <taxon>Bacteria</taxon>
        <taxon>Pseudomonadati</taxon>
        <taxon>Bacteroidota</taxon>
        <taxon>Flavobacteriia</taxon>
        <taxon>Flavobacteriales</taxon>
        <taxon>Flavobacteriaceae</taxon>
        <taxon>Autumnicola</taxon>
    </lineage>
</organism>
<evidence type="ECO:0000313" key="1">
    <source>
        <dbReference type="EMBL" id="MDT0651149.1"/>
    </source>
</evidence>
<evidence type="ECO:0000313" key="2">
    <source>
        <dbReference type="Proteomes" id="UP001248819"/>
    </source>
</evidence>
<dbReference type="EMBL" id="JAVRHP010000084">
    <property type="protein sequence ID" value="MDT0651149.1"/>
    <property type="molecule type" value="Genomic_DNA"/>
</dbReference>
<dbReference type="Proteomes" id="UP001248819">
    <property type="component" value="Unassembled WGS sequence"/>
</dbReference>